<dbReference type="EMBL" id="CP077080">
    <property type="protein sequence ID" value="QXI53563.1"/>
    <property type="molecule type" value="Genomic_DNA"/>
</dbReference>
<gene>
    <name evidence="1" type="ORF">KSS97_00985</name>
</gene>
<dbReference type="Proteomes" id="UP000824066">
    <property type="component" value="Chromosome"/>
</dbReference>
<dbReference type="RefSeq" id="WP_217860721.1">
    <property type="nucleotide sequence ID" value="NZ_CP077080.1"/>
</dbReference>
<name>A0ABX8QGX6_PSECO</name>
<sequence>MQKISEPEFNPRLYIESYYSALEIDKDNNPFPRLMAWEFLYEYIWGKEGPWSSLTDSTNLDTTALHVGFYLANWGMFRGRSELLRNSNLDLMKELVMRLFQGRGPELFDLSAKDFIPGAPNLEHNQALLDEVVQIFHDMPGNVSWTDTLISKILLGVWGEFPALDRYYKLGIRSFYPHRGLTEVSGRSLTSLMELVKTEKFDLPTIETKNLRLAYPKGRLLDMAFFQAGLRGKGHAFTL</sequence>
<proteinExistence type="predicted"/>
<evidence type="ECO:0000313" key="2">
    <source>
        <dbReference type="Proteomes" id="UP000824066"/>
    </source>
</evidence>
<evidence type="ECO:0000313" key="1">
    <source>
        <dbReference type="EMBL" id="QXI53563.1"/>
    </source>
</evidence>
<organism evidence="1 2">
    <name type="scientific">Pseudomonas canavaninivorans</name>
    <dbReference type="NCBI Taxonomy" id="2842348"/>
    <lineage>
        <taxon>Bacteria</taxon>
        <taxon>Pseudomonadati</taxon>
        <taxon>Pseudomonadota</taxon>
        <taxon>Gammaproteobacteria</taxon>
        <taxon>Pseudomonadales</taxon>
        <taxon>Pseudomonadaceae</taxon>
        <taxon>Pseudomonas</taxon>
    </lineage>
</organism>
<accession>A0ABX8QGX6</accession>
<protein>
    <submittedName>
        <fullName evidence="1">Uncharacterized protein</fullName>
    </submittedName>
</protein>
<keyword evidence="2" id="KW-1185">Reference proteome</keyword>
<reference evidence="1 2" key="1">
    <citation type="journal article" date="2021" name="Microorganisms">
        <title>The Ever-Expanding Pseudomonas Genus: Description of 43 New Species and Partition of the Pseudomonas putida Group.</title>
        <authorList>
            <person name="Girard L."/>
            <person name="Lood C."/>
            <person name="Hofte M."/>
            <person name="Vandamme P."/>
            <person name="Rokni-Zadeh H."/>
            <person name="van Noort V."/>
            <person name="Lavigne R."/>
            <person name="De Mot R."/>
        </authorList>
    </citation>
    <scope>NUCLEOTIDE SEQUENCE [LARGE SCALE GENOMIC DNA]</scope>
    <source>
        <strain evidence="1 2">SWRI17</strain>
    </source>
</reference>